<accession>A0A1B1ND22</accession>
<dbReference type="AlphaFoldDB" id="A0A1B1ND22"/>
<organism evidence="2 3">
    <name type="scientific">Serinicoccus hydrothermalis</name>
    <dbReference type="NCBI Taxonomy" id="1758689"/>
    <lineage>
        <taxon>Bacteria</taxon>
        <taxon>Bacillati</taxon>
        <taxon>Actinomycetota</taxon>
        <taxon>Actinomycetes</taxon>
        <taxon>Micrococcales</taxon>
        <taxon>Ornithinimicrobiaceae</taxon>
        <taxon>Serinicoccus</taxon>
    </lineage>
</organism>
<dbReference type="SUPFAM" id="SSF52402">
    <property type="entry name" value="Adenine nucleotide alpha hydrolases-like"/>
    <property type="match status" value="1"/>
</dbReference>
<dbReference type="Proteomes" id="UP000092482">
    <property type="component" value="Chromosome"/>
</dbReference>
<dbReference type="SUPFAM" id="SSF56235">
    <property type="entry name" value="N-terminal nucleophile aminohydrolases (Ntn hydrolases)"/>
    <property type="match status" value="1"/>
</dbReference>
<dbReference type="OrthoDB" id="3265836at2"/>
<reference evidence="2 3" key="1">
    <citation type="submission" date="2016-03" db="EMBL/GenBank/DDBJ databases">
        <title>Shallow-sea hydrothermal system.</title>
        <authorList>
            <person name="Tang K."/>
        </authorList>
    </citation>
    <scope>NUCLEOTIDE SEQUENCE [LARGE SCALE GENOMIC DNA]</scope>
    <source>
        <strain evidence="2 3">JLT9</strain>
    </source>
</reference>
<dbReference type="InterPro" id="IPR014729">
    <property type="entry name" value="Rossmann-like_a/b/a_fold"/>
</dbReference>
<name>A0A1B1ND22_9MICO</name>
<evidence type="ECO:0008006" key="4">
    <source>
        <dbReference type="Google" id="ProtNLM"/>
    </source>
</evidence>
<dbReference type="InterPro" id="IPR029055">
    <property type="entry name" value="Ntn_hydrolases_N"/>
</dbReference>
<protein>
    <recommendedName>
        <fullName evidence="4">Asparagine synthetase</fullName>
    </recommendedName>
</protein>
<gene>
    <name evidence="2" type="ORF">SGUI_1895</name>
</gene>
<evidence type="ECO:0000256" key="1">
    <source>
        <dbReference type="SAM" id="MobiDB-lite"/>
    </source>
</evidence>
<proteinExistence type="predicted"/>
<dbReference type="KEGG" id="serj:SGUI_1895"/>
<evidence type="ECO:0000313" key="2">
    <source>
        <dbReference type="EMBL" id="ANS79291.1"/>
    </source>
</evidence>
<dbReference type="STRING" id="1758689.SGUI_1895"/>
<dbReference type="Gene3D" id="3.40.50.620">
    <property type="entry name" value="HUPs"/>
    <property type="match status" value="1"/>
</dbReference>
<feature type="region of interest" description="Disordered" evidence="1">
    <location>
        <begin position="538"/>
        <end position="569"/>
    </location>
</feature>
<feature type="compositionally biased region" description="Low complexity" evidence="1">
    <location>
        <begin position="546"/>
        <end position="561"/>
    </location>
</feature>
<keyword evidence="3" id="KW-1185">Reference proteome</keyword>
<sequence>MGPDEDVDEDAVLAGAHPHGYLLLLGADRDVPPPADVARWRSDADVLPGAVLRLHPRTVAAGARAACGDLVLLGHPVDVEHGLVDAAAIARRLTETWAAAGEQAMVREAAYLGGRFTLVARARGGAGDEGGDLLVVPDTMASQPVLVGRQGDRVAVASSPVLVADALGLPVDPDAVTLRAALEARMAGRVSYLPGVRTDYRDVRALLPNTLLRVTGDGHGLGTTYERFWPIRPRVENPDVDAVYADVHERLTAHVGLLAALGRPTVSLTGGLDSRVTAAVAAPRLRERDGFAFTYLNPREAVTSAAAVQDVLGARDVARQLGLRHRTLRWRRPPPGSTFDVLHRRTYAPRVPSRGAAYAMWADLPGDLVQLQSNGAEIATTYTKAVLRPPHELDPRWLTQIFAGGGPGAHDDLAEELYGDYLEQAPMPGSDLLGYDDHDLVYWEQRMGRWGWQKFCDGDLGHRVLLPFNDRVLLETMLSLPYPLRRDKVLFHRLVREAGVRDPATAVATTAMGTRTTPAPARAPALVRAGLVGRLRRLADRRPRQTSPSGSVPPAGSPTSPRGYALAPATAAPPVGLPDGFLRSLLPGRLELHRDPALPSAVSGGRGGSVLVLGDPLDLPSGRDGAAPVAALLHRLVLEDPTLERAATRAAALGGAWTVLLTGPGGSLVLTDPVGACGAWLAPDRRTLVSRPDLAGDGQQAEALGERRAVLSRRGPDRSWRTEALPDLGAYLDLLGTDARRRRERHVELLSRRGPALLCAGPRAGLLELGLPSSIPALTCWDPATEAGTVAMIHASDRAFADRRDVRVLTRAPGADWAGTLDREVGAEAVLWVGARPGAEPRRPGARALDLLQGVRRVALPWSDRVLHRLGGVPGPPDDGSRVRGDG</sequence>
<dbReference type="RefSeq" id="WP_066639327.1">
    <property type="nucleotide sequence ID" value="NZ_CP014989.1"/>
</dbReference>
<dbReference type="EMBL" id="CP014989">
    <property type="protein sequence ID" value="ANS79291.1"/>
    <property type="molecule type" value="Genomic_DNA"/>
</dbReference>
<evidence type="ECO:0000313" key="3">
    <source>
        <dbReference type="Proteomes" id="UP000092482"/>
    </source>
</evidence>